<organism evidence="1 2">
    <name type="scientific">Fusarium albosuccineum</name>
    <dbReference type="NCBI Taxonomy" id="1237068"/>
    <lineage>
        <taxon>Eukaryota</taxon>
        <taxon>Fungi</taxon>
        <taxon>Dikarya</taxon>
        <taxon>Ascomycota</taxon>
        <taxon>Pezizomycotina</taxon>
        <taxon>Sordariomycetes</taxon>
        <taxon>Hypocreomycetidae</taxon>
        <taxon>Hypocreales</taxon>
        <taxon>Nectriaceae</taxon>
        <taxon>Fusarium</taxon>
        <taxon>Fusarium decemcellulare species complex</taxon>
    </lineage>
</organism>
<dbReference type="Proteomes" id="UP000554235">
    <property type="component" value="Unassembled WGS sequence"/>
</dbReference>
<proteinExistence type="predicted"/>
<accession>A0A8H4L0Y3</accession>
<protein>
    <submittedName>
        <fullName evidence="1">Uncharacterized protein</fullName>
    </submittedName>
</protein>
<keyword evidence="2" id="KW-1185">Reference proteome</keyword>
<gene>
    <name evidence="1" type="ORF">FALBO_14012</name>
</gene>
<dbReference type="PROSITE" id="PS51257">
    <property type="entry name" value="PROKAR_LIPOPROTEIN"/>
    <property type="match status" value="1"/>
</dbReference>
<dbReference type="AlphaFoldDB" id="A0A8H4L0Y3"/>
<evidence type="ECO:0000313" key="2">
    <source>
        <dbReference type="Proteomes" id="UP000554235"/>
    </source>
</evidence>
<dbReference type="EMBL" id="JAADYS010002219">
    <property type="protein sequence ID" value="KAF4459229.1"/>
    <property type="molecule type" value="Genomic_DNA"/>
</dbReference>
<evidence type="ECO:0000313" key="1">
    <source>
        <dbReference type="EMBL" id="KAF4459229.1"/>
    </source>
</evidence>
<name>A0A8H4L0Y3_9HYPO</name>
<sequence length="148" mass="16502">MKPEEPLLKTTLRKEERETDAPGGISTLILLVGCRVLGMRLQLRSTCVKGGLSIAGGECIDPFLVDGEEEWKEKWAHISEVRWIVGRGSWGDRLLRSFQQVLMGCEPRGFGRWADTVAGSLPDLQRLDFLAIRGEEVYPGQIKVQHAG</sequence>
<reference evidence="1 2" key="1">
    <citation type="submission" date="2020-01" db="EMBL/GenBank/DDBJ databases">
        <title>Identification and distribution of gene clusters putatively required for synthesis of sphingolipid metabolism inhibitors in phylogenetically diverse species of the filamentous fungus Fusarium.</title>
        <authorList>
            <person name="Kim H.-S."/>
            <person name="Busman M."/>
            <person name="Brown D.W."/>
            <person name="Divon H."/>
            <person name="Uhlig S."/>
            <person name="Proctor R.H."/>
        </authorList>
    </citation>
    <scope>NUCLEOTIDE SEQUENCE [LARGE SCALE GENOMIC DNA]</scope>
    <source>
        <strain evidence="1 2">NRRL 20459</strain>
    </source>
</reference>
<comment type="caution">
    <text evidence="1">The sequence shown here is derived from an EMBL/GenBank/DDBJ whole genome shotgun (WGS) entry which is preliminary data.</text>
</comment>